<comment type="caution">
    <text evidence="1">The sequence shown here is derived from an EMBL/GenBank/DDBJ whole genome shotgun (WGS) entry which is preliminary data.</text>
</comment>
<dbReference type="InterPro" id="IPR040442">
    <property type="entry name" value="Pyrv_kinase-like_dom_sf"/>
</dbReference>
<evidence type="ECO:0000313" key="2">
    <source>
        <dbReference type="Proteomes" id="UP000027337"/>
    </source>
</evidence>
<dbReference type="SUPFAM" id="SSF51621">
    <property type="entry name" value="Phosphoenolpyruvate/pyruvate domain"/>
    <property type="match status" value="1"/>
</dbReference>
<name>A0A061SS25_9RHOB</name>
<organism evidence="1 2">
    <name type="scientific">Sulfitobacter mediterraneus</name>
    <dbReference type="NCBI Taxonomy" id="83219"/>
    <lineage>
        <taxon>Bacteria</taxon>
        <taxon>Pseudomonadati</taxon>
        <taxon>Pseudomonadota</taxon>
        <taxon>Alphaproteobacteria</taxon>
        <taxon>Rhodobacterales</taxon>
        <taxon>Roseobacteraceae</taxon>
        <taxon>Sulfitobacter</taxon>
    </lineage>
</organism>
<dbReference type="eggNOG" id="COG2513">
    <property type="taxonomic scope" value="Bacteria"/>
</dbReference>
<proteinExistence type="predicted"/>
<dbReference type="Proteomes" id="UP000027337">
    <property type="component" value="Unassembled WGS sequence"/>
</dbReference>
<dbReference type="Gene3D" id="3.20.20.60">
    <property type="entry name" value="Phosphoenolpyruvate-binding domains"/>
    <property type="match status" value="1"/>
</dbReference>
<dbReference type="PANTHER" id="PTHR42905">
    <property type="entry name" value="PHOSPHOENOLPYRUVATE CARBOXYLASE"/>
    <property type="match status" value="1"/>
</dbReference>
<gene>
    <name evidence="1" type="ORF">PM02_13485</name>
</gene>
<protein>
    <submittedName>
        <fullName evidence="1">Phosphonomutase</fullName>
    </submittedName>
</protein>
<dbReference type="EMBL" id="JEMU01000011">
    <property type="protein sequence ID" value="KAJ02488.1"/>
    <property type="molecule type" value="Genomic_DNA"/>
</dbReference>
<dbReference type="PANTHER" id="PTHR42905:SF16">
    <property type="entry name" value="CARBOXYPHOSPHONOENOLPYRUVATE PHOSPHONOMUTASE-LIKE PROTEIN (AFU_ORTHOLOGUE AFUA_5G07230)"/>
    <property type="match status" value="1"/>
</dbReference>
<dbReference type="Pfam" id="PF13714">
    <property type="entry name" value="PEP_mutase"/>
    <property type="match status" value="1"/>
</dbReference>
<dbReference type="InterPro" id="IPR039556">
    <property type="entry name" value="ICL/PEPM"/>
</dbReference>
<dbReference type="InterPro" id="IPR015813">
    <property type="entry name" value="Pyrv/PenolPyrv_kinase-like_dom"/>
</dbReference>
<keyword evidence="2" id="KW-1185">Reference proteome</keyword>
<dbReference type="RefSeq" id="WP_037909275.1">
    <property type="nucleotide sequence ID" value="NZ_JEMU01000011.1"/>
</dbReference>
<dbReference type="AlphaFoldDB" id="A0A061SS25"/>
<dbReference type="GO" id="GO:0003824">
    <property type="term" value="F:catalytic activity"/>
    <property type="evidence" value="ECO:0007669"/>
    <property type="project" value="InterPro"/>
</dbReference>
<dbReference type="STRING" id="83219.PM02_13485"/>
<sequence length="255" mass="26024">MVNQIGKATEFAKLHVKGTPLVLYNAWDAGSAKAVADGGAMAIATGSWSVAAAQGFADGQALPLDLLLQTAGQIVRAVDLPVSVDFEGGYATEAKEVGQNAARLLDSGAIGLNFEDRIVGGDGLHPVADQARKIAAIRAAAEAAGVPLFINARSDVFFQKNSAPHADLMDEALTRAKACADAGANGIFVPGLSDLGLIKELSDSQALPVNIMRMGDSTDIGDLASAGAARISHGPGPYIAAMEALSKAAAQLYQG</sequence>
<reference evidence="1 2" key="1">
    <citation type="journal article" date="2014" name="Genome Announc.">
        <title>Draft Genome Sequences of Two Isolates of the Roseobacter Group, Sulfitobacter sp. Strains 3SOLIMAR09 and 1FIGIMAR09, from Harbors of Mallorca Island (Mediterranean Sea).</title>
        <authorList>
            <person name="Mas-Llado M."/>
            <person name="Pina-Villalonga J.M."/>
            <person name="Brunet-Galmes I."/>
            <person name="Nogales B."/>
            <person name="Bosch R."/>
        </authorList>
    </citation>
    <scope>NUCLEOTIDE SEQUENCE [LARGE SCALE GENOMIC DNA]</scope>
    <source>
        <strain evidence="1 2">1FIGIMAR09</strain>
    </source>
</reference>
<dbReference type="CDD" id="cd00377">
    <property type="entry name" value="ICL_PEPM"/>
    <property type="match status" value="1"/>
</dbReference>
<accession>A0A061SS25</accession>
<evidence type="ECO:0000313" key="1">
    <source>
        <dbReference type="EMBL" id="KAJ02488.1"/>
    </source>
</evidence>